<accession>A0AAP5BB91</accession>
<dbReference type="Proteomes" id="UP001209412">
    <property type="component" value="Unassembled WGS sequence"/>
</dbReference>
<keyword evidence="5" id="KW-1185">Reference proteome</keyword>
<dbReference type="InterPro" id="IPR029479">
    <property type="entry name" value="Nitroreductase"/>
</dbReference>
<feature type="domain" description="Nitroreductase" evidence="2">
    <location>
        <begin position="47"/>
        <end position="211"/>
    </location>
</feature>
<dbReference type="GO" id="GO:0016491">
    <property type="term" value="F:oxidoreductase activity"/>
    <property type="evidence" value="ECO:0007669"/>
    <property type="project" value="InterPro"/>
</dbReference>
<dbReference type="InterPro" id="IPR000415">
    <property type="entry name" value="Nitroreductase-like"/>
</dbReference>
<reference evidence="4" key="1">
    <citation type="submission" date="2022-06" db="EMBL/GenBank/DDBJ databases">
        <title>PHB producers.</title>
        <authorList>
            <person name="Besaury L."/>
        </authorList>
    </citation>
    <scope>NUCLEOTIDE SEQUENCE</scope>
    <source>
        <strain evidence="4 5">SEWS6</strain>
    </source>
</reference>
<proteinExistence type="predicted"/>
<evidence type="ECO:0000313" key="5">
    <source>
        <dbReference type="Proteomes" id="UP001209412"/>
    </source>
</evidence>
<evidence type="ECO:0000256" key="1">
    <source>
        <dbReference type="SAM" id="MobiDB-lite"/>
    </source>
</evidence>
<dbReference type="RefSeq" id="WP_266257103.1">
    <property type="nucleotide sequence ID" value="NZ_JAMXWF010000004.1"/>
</dbReference>
<gene>
    <name evidence="4" type="ORF">NIE36_06895</name>
    <name evidence="3" type="ORF">OSB80_06910</name>
</gene>
<organism evidence="4 6">
    <name type="scientific">Paraburkholderia madseniana</name>
    <dbReference type="NCBI Taxonomy" id="2599607"/>
    <lineage>
        <taxon>Bacteria</taxon>
        <taxon>Pseudomonadati</taxon>
        <taxon>Pseudomonadota</taxon>
        <taxon>Betaproteobacteria</taxon>
        <taxon>Burkholderiales</taxon>
        <taxon>Burkholderiaceae</taxon>
        <taxon>Paraburkholderia</taxon>
    </lineage>
</organism>
<evidence type="ECO:0000313" key="3">
    <source>
        <dbReference type="EMBL" id="MCX4145103.1"/>
    </source>
</evidence>
<name>A0AAP5BB91_9BURK</name>
<dbReference type="PANTHER" id="PTHR43745">
    <property type="entry name" value="NITROREDUCTASE MJ1384-RELATED"/>
    <property type="match status" value="1"/>
</dbReference>
<evidence type="ECO:0000313" key="6">
    <source>
        <dbReference type="Proteomes" id="UP001242288"/>
    </source>
</evidence>
<dbReference type="SUPFAM" id="SSF55469">
    <property type="entry name" value="FMN-dependent nitroreductase-like"/>
    <property type="match status" value="1"/>
</dbReference>
<evidence type="ECO:0000259" key="2">
    <source>
        <dbReference type="Pfam" id="PF00881"/>
    </source>
</evidence>
<dbReference type="EMBL" id="JAMXWF010000004">
    <property type="protein sequence ID" value="MDQ6406934.1"/>
    <property type="molecule type" value="Genomic_DNA"/>
</dbReference>
<dbReference type="EMBL" id="JAPKHW010000004">
    <property type="protein sequence ID" value="MCX4145103.1"/>
    <property type="molecule type" value="Genomic_DNA"/>
</dbReference>
<feature type="region of interest" description="Disordered" evidence="1">
    <location>
        <begin position="1"/>
        <end position="35"/>
    </location>
</feature>
<dbReference type="PANTHER" id="PTHR43745:SF2">
    <property type="entry name" value="NITROREDUCTASE MJ1384-RELATED"/>
    <property type="match status" value="1"/>
</dbReference>
<protein>
    <submittedName>
        <fullName evidence="4">Nitroreductase family protein</fullName>
    </submittedName>
</protein>
<dbReference type="InterPro" id="IPR052544">
    <property type="entry name" value="Bacteriocin_Proc_Enz"/>
</dbReference>
<sequence length="218" mass="23782">MTEMQFLTYETLPDARPESAEGTAPKTIALPHPDQRSGLPLMTALSFRSSNREFAPSPLSMGTLGELLWAADGVNRPVSGGRTAPSPHAFNEIDIYVALPNGVYRYDAPNHQLLLKHAIEARNLTGYQDFVGKAPLELVYVVRTSSLQEMPQQQRERFSAVTAGAIAQNVALYCASAGLVNVIRGWINHRLLADALRLNEDELPILAQTVGLPNGQHA</sequence>
<dbReference type="AlphaFoldDB" id="A0AAP5BB91"/>
<dbReference type="Pfam" id="PF00881">
    <property type="entry name" value="Nitroreductase"/>
    <property type="match status" value="1"/>
</dbReference>
<dbReference type="Gene3D" id="3.40.109.10">
    <property type="entry name" value="NADH Oxidase"/>
    <property type="match status" value="1"/>
</dbReference>
<evidence type="ECO:0000313" key="4">
    <source>
        <dbReference type="EMBL" id="MDQ6406934.1"/>
    </source>
</evidence>
<dbReference type="Proteomes" id="UP001242288">
    <property type="component" value="Unassembled WGS sequence"/>
</dbReference>
<comment type="caution">
    <text evidence="4">The sequence shown here is derived from an EMBL/GenBank/DDBJ whole genome shotgun (WGS) entry which is preliminary data.</text>
</comment>